<dbReference type="AlphaFoldDB" id="A0A3S1HGP6"/>
<comment type="caution">
    <text evidence="2">The sequence shown here is derived from an EMBL/GenBank/DDBJ whole genome shotgun (WGS) entry which is preliminary data.</text>
</comment>
<feature type="region of interest" description="Disordered" evidence="1">
    <location>
        <begin position="27"/>
        <end position="52"/>
    </location>
</feature>
<dbReference type="Proteomes" id="UP000271974">
    <property type="component" value="Unassembled WGS sequence"/>
</dbReference>
<protein>
    <submittedName>
        <fullName evidence="2">Uncharacterized protein</fullName>
    </submittedName>
</protein>
<evidence type="ECO:0000313" key="2">
    <source>
        <dbReference type="EMBL" id="RUS79009.1"/>
    </source>
</evidence>
<proteinExistence type="predicted"/>
<feature type="region of interest" description="Disordered" evidence="1">
    <location>
        <begin position="117"/>
        <end position="139"/>
    </location>
</feature>
<accession>A0A3S1HGP6</accession>
<feature type="compositionally biased region" description="Basic residues" evidence="1">
    <location>
        <begin position="122"/>
        <end position="131"/>
    </location>
</feature>
<reference evidence="2 3" key="1">
    <citation type="submission" date="2019-01" db="EMBL/GenBank/DDBJ databases">
        <title>A draft genome assembly of the solar-powered sea slug Elysia chlorotica.</title>
        <authorList>
            <person name="Cai H."/>
            <person name="Li Q."/>
            <person name="Fang X."/>
            <person name="Li J."/>
            <person name="Curtis N.E."/>
            <person name="Altenburger A."/>
            <person name="Shibata T."/>
            <person name="Feng M."/>
            <person name="Maeda T."/>
            <person name="Schwartz J.A."/>
            <person name="Shigenobu S."/>
            <person name="Lundholm N."/>
            <person name="Nishiyama T."/>
            <person name="Yang H."/>
            <person name="Hasebe M."/>
            <person name="Li S."/>
            <person name="Pierce S.K."/>
            <person name="Wang J."/>
        </authorList>
    </citation>
    <scope>NUCLEOTIDE SEQUENCE [LARGE SCALE GENOMIC DNA]</scope>
    <source>
        <strain evidence="2">EC2010</strain>
        <tissue evidence="2">Whole organism of an adult</tissue>
    </source>
</reference>
<evidence type="ECO:0000313" key="3">
    <source>
        <dbReference type="Proteomes" id="UP000271974"/>
    </source>
</evidence>
<organism evidence="2 3">
    <name type="scientific">Elysia chlorotica</name>
    <name type="common">Eastern emerald elysia</name>
    <name type="synonym">Sea slug</name>
    <dbReference type="NCBI Taxonomy" id="188477"/>
    <lineage>
        <taxon>Eukaryota</taxon>
        <taxon>Metazoa</taxon>
        <taxon>Spiralia</taxon>
        <taxon>Lophotrochozoa</taxon>
        <taxon>Mollusca</taxon>
        <taxon>Gastropoda</taxon>
        <taxon>Heterobranchia</taxon>
        <taxon>Euthyneura</taxon>
        <taxon>Panpulmonata</taxon>
        <taxon>Sacoglossa</taxon>
        <taxon>Placobranchoidea</taxon>
        <taxon>Plakobranchidae</taxon>
        <taxon>Elysia</taxon>
    </lineage>
</organism>
<sequence>MQCVPIETDIISSSWIVSDDSFNNNNNDNTISTHNDDINNNNNNSSNNNKDHSSTICAFSDSNDSKDQPCWCVDNNDDDELGKGATTNISSSRKLRCEKLISNSVLATDCLPHSDSLGETQHRRRQPCHHRAPLDNSDLHGLTAVTSDAQTTQRSPGFRVEDVELKALYSPAEVSSDMARSIGSMAGESPRSPALLEGTTSGNLTMTKVLPQTDPGEMITDLNINSCFEAENCVKSKTYRTPTAPNLSPVAFSGEAQAFSSSGLQAALAYEKYTPCSTRLSPFQAVPSFIPAHGQWECINGCAFNSSCRYCGHFPDALDLHCATVAENPRSRLFEIESGGDTEARTAAVEYPGDRDIVATGVAYLGHVTFIAIGATFRGHFTLKATRATYLGYVTFIAIGATLRGHSTLIATGATYLGHVTLIAIGATFRGHFTLKATGATYLGHVTFIAIEATFRGHVTLKATGATYLGHVTFIAIEATFRGHVTLIAIGATCFGHAYPQYHRGPRYLHCHRGHISRPRYPHCHRGHLLRPRYPQYHRGHISRPLYPQGNRGHLLRPLYSHCHRGHISRPFHRQGHLI</sequence>
<evidence type="ECO:0000256" key="1">
    <source>
        <dbReference type="SAM" id="MobiDB-lite"/>
    </source>
</evidence>
<gene>
    <name evidence="2" type="ORF">EGW08_013220</name>
</gene>
<keyword evidence="3" id="KW-1185">Reference proteome</keyword>
<dbReference type="EMBL" id="RQTK01000477">
    <property type="protein sequence ID" value="RUS79009.1"/>
    <property type="molecule type" value="Genomic_DNA"/>
</dbReference>
<dbReference type="STRING" id="188477.A0A3S1HGP6"/>
<feature type="compositionally biased region" description="Low complexity" evidence="1">
    <location>
        <begin position="27"/>
        <end position="48"/>
    </location>
</feature>
<name>A0A3S1HGP6_ELYCH</name>